<keyword evidence="3 12" id="KW-0436">Ligase</keyword>
<evidence type="ECO:0000256" key="7">
    <source>
        <dbReference type="ARBA" id="ARBA00023146"/>
    </source>
</evidence>
<dbReference type="InterPro" id="IPR036621">
    <property type="entry name" value="Anticodon-bd_dom_sf"/>
</dbReference>
<protein>
    <recommendedName>
        <fullName evidence="2">threonine--tRNA ligase</fullName>
        <ecNumber evidence="2">6.1.1.3</ecNumber>
    </recommendedName>
    <alternativeName>
        <fullName evidence="8">Threonyl-tRNA synthetase</fullName>
    </alternativeName>
</protein>
<evidence type="ECO:0000256" key="10">
    <source>
        <dbReference type="SAM" id="MobiDB-lite"/>
    </source>
</evidence>
<evidence type="ECO:0000259" key="11">
    <source>
        <dbReference type="PROSITE" id="PS50862"/>
    </source>
</evidence>
<comment type="catalytic activity">
    <reaction evidence="9">
        <text>tRNA(Thr) + L-threonine + ATP = L-threonyl-tRNA(Thr) + AMP + diphosphate + H(+)</text>
        <dbReference type="Rhea" id="RHEA:24624"/>
        <dbReference type="Rhea" id="RHEA-COMP:9670"/>
        <dbReference type="Rhea" id="RHEA-COMP:9704"/>
        <dbReference type="ChEBI" id="CHEBI:15378"/>
        <dbReference type="ChEBI" id="CHEBI:30616"/>
        <dbReference type="ChEBI" id="CHEBI:33019"/>
        <dbReference type="ChEBI" id="CHEBI:57926"/>
        <dbReference type="ChEBI" id="CHEBI:78442"/>
        <dbReference type="ChEBI" id="CHEBI:78534"/>
        <dbReference type="ChEBI" id="CHEBI:456215"/>
        <dbReference type="EC" id="6.1.1.3"/>
    </reaction>
</comment>
<evidence type="ECO:0000256" key="8">
    <source>
        <dbReference type="ARBA" id="ARBA00031900"/>
    </source>
</evidence>
<dbReference type="STRING" id="578462.A0A0L0SSM6"/>
<dbReference type="EMBL" id="GG745347">
    <property type="protein sequence ID" value="KNE65349.1"/>
    <property type="molecule type" value="Genomic_DNA"/>
</dbReference>
<evidence type="ECO:0000256" key="1">
    <source>
        <dbReference type="ARBA" id="ARBA00008226"/>
    </source>
</evidence>
<dbReference type="GO" id="GO:0006435">
    <property type="term" value="P:threonyl-tRNA aminoacylation"/>
    <property type="evidence" value="ECO:0007669"/>
    <property type="project" value="InterPro"/>
</dbReference>
<dbReference type="Gene3D" id="3.40.50.800">
    <property type="entry name" value="Anticodon-binding domain"/>
    <property type="match status" value="1"/>
</dbReference>
<dbReference type="Gene3D" id="3.30.930.10">
    <property type="entry name" value="Bira Bifunctional Protein, Domain 2"/>
    <property type="match status" value="1"/>
</dbReference>
<evidence type="ECO:0000256" key="2">
    <source>
        <dbReference type="ARBA" id="ARBA00013163"/>
    </source>
</evidence>
<sequence length="572" mass="63050">MSRLASLARHAAPCPALRTLHRPAAALAARPATVRHYAADRTSNPAPAKSTGTSKPGAPTTTNAAATAPDHRAIGHAQQLFTFHTLSPGSAFFLPHGTHIVHALMDLMRRQYRRFGYREVITPLLYKRALWQVSGHWENYKDDMFAVLPGNGDHQHDLAGAAADHTVVAEDTVAGDRHDGCAHHAHAALAGDESGLYGLKPMNCPGHCLLFKNTRVSHKDLPMRLADFSPLHRNEASGALSGLTRVRRFHQDDAHIFCTRDQIASEIASALRMVDEVYALFGFPAWEYTLATRPDAFLGEAKDWDHAEAALRDVLDNLPANKAAVEASQERVWREAEGDGAFYGPKIDVRVKDAAGRSHQTATIQLDFQLPRRFELTYERADNSVDTPVIVHRAVLGSVERMFAILAEHYHGKWPFWLSPRQVMVVPVHEGAELVAYANKIKGVLAMQDHIDPVATPWHSDSHVATHTSRSRRAPIAVDVDVSGHTLNRKIRQAQQNAWNYVVVVGDREMAEGKVNLRASWENQREATFARLDLFPAVGRAGAERAVPLAALPDVLEMLGEPFVEAALRGQA</sequence>
<evidence type="ECO:0000313" key="13">
    <source>
        <dbReference type="Proteomes" id="UP000054350"/>
    </source>
</evidence>
<dbReference type="GO" id="GO:0004829">
    <property type="term" value="F:threonine-tRNA ligase activity"/>
    <property type="evidence" value="ECO:0007669"/>
    <property type="project" value="UniProtKB-EC"/>
</dbReference>
<dbReference type="PANTHER" id="PTHR11451">
    <property type="entry name" value="THREONINE-TRNA LIGASE"/>
    <property type="match status" value="1"/>
</dbReference>
<name>A0A0L0SSM6_ALLM3</name>
<dbReference type="GO" id="GO:0005739">
    <property type="term" value="C:mitochondrion"/>
    <property type="evidence" value="ECO:0007669"/>
    <property type="project" value="TreeGrafter"/>
</dbReference>
<dbReference type="InterPro" id="IPR045864">
    <property type="entry name" value="aa-tRNA-synth_II/BPL/LPL"/>
</dbReference>
<dbReference type="PROSITE" id="PS50862">
    <property type="entry name" value="AA_TRNA_LIGASE_II"/>
    <property type="match status" value="1"/>
</dbReference>
<dbReference type="SUPFAM" id="SSF55681">
    <property type="entry name" value="Class II aaRS and biotin synthetases"/>
    <property type="match status" value="1"/>
</dbReference>
<keyword evidence="6" id="KW-0648">Protein biosynthesis</keyword>
<evidence type="ECO:0000256" key="5">
    <source>
        <dbReference type="ARBA" id="ARBA00022840"/>
    </source>
</evidence>
<keyword evidence="4" id="KW-0547">Nucleotide-binding</keyword>
<reference evidence="12 13" key="1">
    <citation type="submission" date="2009-11" db="EMBL/GenBank/DDBJ databases">
        <title>Annotation of Allomyces macrogynus ATCC 38327.</title>
        <authorList>
            <consortium name="The Broad Institute Genome Sequencing Platform"/>
            <person name="Russ C."/>
            <person name="Cuomo C."/>
            <person name="Burger G."/>
            <person name="Gray M.W."/>
            <person name="Holland P.W.H."/>
            <person name="King N."/>
            <person name="Lang F.B.F."/>
            <person name="Roger A.J."/>
            <person name="Ruiz-Trillo I."/>
            <person name="Young S.K."/>
            <person name="Zeng Q."/>
            <person name="Gargeya S."/>
            <person name="Fitzgerald M."/>
            <person name="Haas B."/>
            <person name="Abouelleil A."/>
            <person name="Alvarado L."/>
            <person name="Arachchi H.M."/>
            <person name="Berlin A."/>
            <person name="Chapman S.B."/>
            <person name="Gearin G."/>
            <person name="Goldberg J."/>
            <person name="Griggs A."/>
            <person name="Gujja S."/>
            <person name="Hansen M."/>
            <person name="Heiman D."/>
            <person name="Howarth C."/>
            <person name="Larimer J."/>
            <person name="Lui A."/>
            <person name="MacDonald P.J.P."/>
            <person name="McCowen C."/>
            <person name="Montmayeur A."/>
            <person name="Murphy C."/>
            <person name="Neiman D."/>
            <person name="Pearson M."/>
            <person name="Priest M."/>
            <person name="Roberts A."/>
            <person name="Saif S."/>
            <person name="Shea T."/>
            <person name="Sisk P."/>
            <person name="Stolte C."/>
            <person name="Sykes S."/>
            <person name="Wortman J."/>
            <person name="Nusbaum C."/>
            <person name="Birren B."/>
        </authorList>
    </citation>
    <scope>NUCLEOTIDE SEQUENCE [LARGE SCALE GENOMIC DNA]</scope>
    <source>
        <strain evidence="12 13">ATCC 38327</strain>
    </source>
</reference>
<dbReference type="InterPro" id="IPR004154">
    <property type="entry name" value="Anticodon-bd"/>
</dbReference>
<dbReference type="Pfam" id="PF00587">
    <property type="entry name" value="tRNA-synt_2b"/>
    <property type="match status" value="1"/>
</dbReference>
<dbReference type="OMA" id="MLTSAYD"/>
<dbReference type="SUPFAM" id="SSF52954">
    <property type="entry name" value="Class II aaRS ABD-related"/>
    <property type="match status" value="1"/>
</dbReference>
<evidence type="ECO:0000256" key="4">
    <source>
        <dbReference type="ARBA" id="ARBA00022741"/>
    </source>
</evidence>
<dbReference type="AlphaFoldDB" id="A0A0L0SSM6"/>
<dbReference type="InterPro" id="IPR002320">
    <property type="entry name" value="Thr-tRNA-ligase_IIa"/>
</dbReference>
<accession>A0A0L0SSM6</accession>
<dbReference type="PRINTS" id="PR01047">
    <property type="entry name" value="TRNASYNTHTHR"/>
</dbReference>
<dbReference type="VEuPathDB" id="FungiDB:AMAG_10991"/>
<dbReference type="EC" id="6.1.1.3" evidence="2"/>
<evidence type="ECO:0000256" key="6">
    <source>
        <dbReference type="ARBA" id="ARBA00022917"/>
    </source>
</evidence>
<organism evidence="12 13">
    <name type="scientific">Allomyces macrogynus (strain ATCC 38327)</name>
    <name type="common">Allomyces javanicus var. macrogynus</name>
    <dbReference type="NCBI Taxonomy" id="578462"/>
    <lineage>
        <taxon>Eukaryota</taxon>
        <taxon>Fungi</taxon>
        <taxon>Fungi incertae sedis</taxon>
        <taxon>Blastocladiomycota</taxon>
        <taxon>Blastocladiomycetes</taxon>
        <taxon>Blastocladiales</taxon>
        <taxon>Blastocladiaceae</taxon>
        <taxon>Allomyces</taxon>
    </lineage>
</organism>
<comment type="similarity">
    <text evidence="1">Belongs to the class-II aminoacyl-tRNA synthetase family.</text>
</comment>
<keyword evidence="5" id="KW-0067">ATP-binding</keyword>
<dbReference type="PANTHER" id="PTHR11451:SF50">
    <property type="entry name" value="THREONINE--TRNA LIGASE, MITOCHONDRIAL"/>
    <property type="match status" value="1"/>
</dbReference>
<evidence type="ECO:0000313" key="12">
    <source>
        <dbReference type="EMBL" id="KNE65349.1"/>
    </source>
</evidence>
<feature type="region of interest" description="Disordered" evidence="10">
    <location>
        <begin position="36"/>
        <end position="65"/>
    </location>
</feature>
<feature type="compositionally biased region" description="Polar residues" evidence="10">
    <location>
        <begin position="41"/>
        <end position="54"/>
    </location>
</feature>
<dbReference type="CDD" id="cd00771">
    <property type="entry name" value="ThrRS_core"/>
    <property type="match status" value="1"/>
</dbReference>
<dbReference type="Pfam" id="PF03129">
    <property type="entry name" value="HGTP_anticodon"/>
    <property type="match status" value="1"/>
</dbReference>
<dbReference type="GO" id="GO:0005524">
    <property type="term" value="F:ATP binding"/>
    <property type="evidence" value="ECO:0007669"/>
    <property type="project" value="UniProtKB-KW"/>
</dbReference>
<dbReference type="InterPro" id="IPR033728">
    <property type="entry name" value="ThrRS_core"/>
</dbReference>
<evidence type="ECO:0000256" key="9">
    <source>
        <dbReference type="ARBA" id="ARBA00049515"/>
    </source>
</evidence>
<gene>
    <name evidence="12" type="ORF">AMAG_10991</name>
</gene>
<dbReference type="eggNOG" id="KOG1637">
    <property type="taxonomic scope" value="Eukaryota"/>
</dbReference>
<dbReference type="Proteomes" id="UP000054350">
    <property type="component" value="Unassembled WGS sequence"/>
</dbReference>
<keyword evidence="13" id="KW-1185">Reference proteome</keyword>
<reference evidence="13" key="2">
    <citation type="submission" date="2009-11" db="EMBL/GenBank/DDBJ databases">
        <title>The Genome Sequence of Allomyces macrogynus strain ATCC 38327.</title>
        <authorList>
            <consortium name="The Broad Institute Genome Sequencing Platform"/>
            <person name="Russ C."/>
            <person name="Cuomo C."/>
            <person name="Shea T."/>
            <person name="Young S.K."/>
            <person name="Zeng Q."/>
            <person name="Koehrsen M."/>
            <person name="Haas B."/>
            <person name="Borodovsky M."/>
            <person name="Guigo R."/>
            <person name="Alvarado L."/>
            <person name="Berlin A."/>
            <person name="Borenstein D."/>
            <person name="Chen Z."/>
            <person name="Engels R."/>
            <person name="Freedman E."/>
            <person name="Gellesch M."/>
            <person name="Goldberg J."/>
            <person name="Griggs A."/>
            <person name="Gujja S."/>
            <person name="Heiman D."/>
            <person name="Hepburn T."/>
            <person name="Howarth C."/>
            <person name="Jen D."/>
            <person name="Larson L."/>
            <person name="Lewis B."/>
            <person name="Mehta T."/>
            <person name="Park D."/>
            <person name="Pearson M."/>
            <person name="Roberts A."/>
            <person name="Saif S."/>
            <person name="Shenoy N."/>
            <person name="Sisk P."/>
            <person name="Stolte C."/>
            <person name="Sykes S."/>
            <person name="Walk T."/>
            <person name="White J."/>
            <person name="Yandava C."/>
            <person name="Burger G."/>
            <person name="Gray M.W."/>
            <person name="Holland P.W.H."/>
            <person name="King N."/>
            <person name="Lang F.B.F."/>
            <person name="Roger A.J."/>
            <person name="Ruiz-Trillo I."/>
            <person name="Lander E."/>
            <person name="Nusbaum C."/>
        </authorList>
    </citation>
    <scope>NUCLEOTIDE SEQUENCE [LARGE SCALE GENOMIC DNA]</scope>
    <source>
        <strain evidence="13">ATCC 38327</strain>
    </source>
</reference>
<proteinExistence type="inferred from homology"/>
<evidence type="ECO:0000256" key="3">
    <source>
        <dbReference type="ARBA" id="ARBA00022598"/>
    </source>
</evidence>
<dbReference type="InterPro" id="IPR002314">
    <property type="entry name" value="aa-tRNA-synt_IIb"/>
</dbReference>
<feature type="domain" description="Aminoacyl-transfer RNA synthetases class-II family profile" evidence="11">
    <location>
        <begin position="95"/>
        <end position="415"/>
    </location>
</feature>
<dbReference type="OrthoDB" id="5423599at2759"/>
<dbReference type="InterPro" id="IPR006195">
    <property type="entry name" value="aa-tRNA-synth_II"/>
</dbReference>
<keyword evidence="7" id="KW-0030">Aminoacyl-tRNA synthetase</keyword>